<accession>A0A973A8Q9</accession>
<dbReference type="EMBL" id="JABMOJ010000323">
    <property type="protein sequence ID" value="NQV65430.1"/>
    <property type="molecule type" value="Genomic_DNA"/>
</dbReference>
<sequence>EYRTADTEDKMNLASDVIHNLDAGQQLLARLDVQTSDSDTAETELTGVQFGYVYRPQDSRWSLFNRLDLSHGSTATQGFNTRTQKVVNNLNANYLWREDTQIAFQYGLKYVVDNFDQDEYRGFTDLYGVEVRHDMGERWDIGFQGGRYSSYAADVADYSYGVSVGYSMARNVWMSLGYNFTGFSDQDFSASDYTAEGVFLKYRFKFDQNSGRELFRGVGFGNRD</sequence>
<gene>
    <name evidence="1" type="ORF">HQ497_08695</name>
</gene>
<feature type="non-terminal residue" evidence="1">
    <location>
        <position position="1"/>
    </location>
</feature>
<protein>
    <submittedName>
        <fullName evidence="1">Uncharacterized protein</fullName>
    </submittedName>
</protein>
<evidence type="ECO:0000313" key="1">
    <source>
        <dbReference type="EMBL" id="NQV65430.1"/>
    </source>
</evidence>
<organism evidence="1 2">
    <name type="scientific">SAR86 cluster bacterium</name>
    <dbReference type="NCBI Taxonomy" id="2030880"/>
    <lineage>
        <taxon>Bacteria</taxon>
        <taxon>Pseudomonadati</taxon>
        <taxon>Pseudomonadota</taxon>
        <taxon>Gammaproteobacteria</taxon>
        <taxon>SAR86 cluster</taxon>
    </lineage>
</organism>
<dbReference type="AlphaFoldDB" id="A0A973A8Q9"/>
<reference evidence="1" key="1">
    <citation type="submission" date="2020-05" db="EMBL/GenBank/DDBJ databases">
        <title>Sulfur intermediates as new biogeochemical hubs in an aquatic model microbial ecosystem.</title>
        <authorList>
            <person name="Vigneron A."/>
        </authorList>
    </citation>
    <scope>NUCLEOTIDE SEQUENCE</scope>
    <source>
        <strain evidence="1">Bin.250</strain>
    </source>
</reference>
<evidence type="ECO:0000313" key="2">
    <source>
        <dbReference type="Proteomes" id="UP000754644"/>
    </source>
</evidence>
<dbReference type="Proteomes" id="UP000754644">
    <property type="component" value="Unassembled WGS sequence"/>
</dbReference>
<proteinExistence type="predicted"/>
<comment type="caution">
    <text evidence="1">The sequence shown here is derived from an EMBL/GenBank/DDBJ whole genome shotgun (WGS) entry which is preliminary data.</text>
</comment>
<name>A0A973A8Q9_9GAMM</name>